<protein>
    <submittedName>
        <fullName evidence="1">Uncharacterized protein</fullName>
    </submittedName>
</protein>
<dbReference type="STRING" id="926556.Echvi_0289"/>
<accession>L0FVA1</accession>
<evidence type="ECO:0000313" key="2">
    <source>
        <dbReference type="Proteomes" id="UP000010796"/>
    </source>
</evidence>
<dbReference type="AlphaFoldDB" id="L0FVA1"/>
<dbReference type="Proteomes" id="UP000010796">
    <property type="component" value="Chromosome"/>
</dbReference>
<proteinExistence type="predicted"/>
<evidence type="ECO:0000313" key="1">
    <source>
        <dbReference type="EMBL" id="AGA76580.1"/>
    </source>
</evidence>
<keyword evidence="2" id="KW-1185">Reference proteome</keyword>
<dbReference type="EMBL" id="CP003346">
    <property type="protein sequence ID" value="AGA76580.1"/>
    <property type="molecule type" value="Genomic_DNA"/>
</dbReference>
<sequence>MKNNKILLGKDKNNGMLIIQNYIGVCNNKFSVINLLC</sequence>
<organism evidence="1 2">
    <name type="scientific">Echinicola vietnamensis (strain DSM 17526 / LMG 23754 / KMM 6221)</name>
    <dbReference type="NCBI Taxonomy" id="926556"/>
    <lineage>
        <taxon>Bacteria</taxon>
        <taxon>Pseudomonadati</taxon>
        <taxon>Bacteroidota</taxon>
        <taxon>Cytophagia</taxon>
        <taxon>Cytophagales</taxon>
        <taxon>Cyclobacteriaceae</taxon>
        <taxon>Echinicola</taxon>
    </lineage>
</organism>
<gene>
    <name evidence="1" type="ordered locus">Echvi_0289</name>
</gene>
<dbReference type="KEGG" id="evi:Echvi_0289"/>
<dbReference type="HOGENOM" id="CLU_3342976_0_0_10"/>
<name>L0FVA1_ECHVK</name>
<reference evidence="2" key="1">
    <citation type="submission" date="2012-02" db="EMBL/GenBank/DDBJ databases">
        <title>The complete genome of Echinicola vietnamensis DSM 17526.</title>
        <authorList>
            <person name="Lucas S."/>
            <person name="Copeland A."/>
            <person name="Lapidus A."/>
            <person name="Glavina del Rio T."/>
            <person name="Dalin E."/>
            <person name="Tice H."/>
            <person name="Bruce D."/>
            <person name="Goodwin L."/>
            <person name="Pitluck S."/>
            <person name="Peters L."/>
            <person name="Ovchinnikova G."/>
            <person name="Teshima H."/>
            <person name="Kyrpides N."/>
            <person name="Mavromatis K."/>
            <person name="Ivanova N."/>
            <person name="Brettin T."/>
            <person name="Detter J.C."/>
            <person name="Han C."/>
            <person name="Larimer F."/>
            <person name="Land M."/>
            <person name="Hauser L."/>
            <person name="Markowitz V."/>
            <person name="Cheng J.-F."/>
            <person name="Hugenholtz P."/>
            <person name="Woyke T."/>
            <person name="Wu D."/>
            <person name="Brambilla E."/>
            <person name="Klenk H.-P."/>
            <person name="Eisen J.A."/>
        </authorList>
    </citation>
    <scope>NUCLEOTIDE SEQUENCE [LARGE SCALE GENOMIC DNA]</scope>
    <source>
        <strain evidence="2">DSM 17526 / LMG 23754 / KMM 6221</strain>
    </source>
</reference>